<dbReference type="Proteomes" id="UP000286576">
    <property type="component" value="Unassembled WGS sequence"/>
</dbReference>
<accession>A0A418NVW7</accession>
<sequence length="126" mass="12944">MKKLIAVAALAALAACGGDADEPVEDASLDQAAADVIPETSPGTYSSTTPDGAEVSVMLNDDGTYAVMQDGEQVEAGSWEDNVRGTCLTAEGGDTQDCWNIEPAGEDGMMNITGTDGQTLSYTFEG</sequence>
<keyword evidence="1" id="KW-0732">Signal</keyword>
<dbReference type="PROSITE" id="PS51257">
    <property type="entry name" value="PROKAR_LIPOPROTEIN"/>
    <property type="match status" value="1"/>
</dbReference>
<organism evidence="2 3">
    <name type="scientific">Aurantiacibacter zhengii</name>
    <dbReference type="NCBI Taxonomy" id="2307003"/>
    <lineage>
        <taxon>Bacteria</taxon>
        <taxon>Pseudomonadati</taxon>
        <taxon>Pseudomonadota</taxon>
        <taxon>Alphaproteobacteria</taxon>
        <taxon>Sphingomonadales</taxon>
        <taxon>Erythrobacteraceae</taxon>
        <taxon>Aurantiacibacter</taxon>
    </lineage>
</organism>
<dbReference type="EMBL" id="QXFL01000001">
    <property type="protein sequence ID" value="RIV88748.1"/>
    <property type="molecule type" value="Genomic_DNA"/>
</dbReference>
<dbReference type="AlphaFoldDB" id="A0A418NVW7"/>
<proteinExistence type="predicted"/>
<keyword evidence="3" id="KW-1185">Reference proteome</keyword>
<feature type="signal peptide" evidence="1">
    <location>
        <begin position="1"/>
        <end position="20"/>
    </location>
</feature>
<evidence type="ECO:0000256" key="1">
    <source>
        <dbReference type="SAM" id="SignalP"/>
    </source>
</evidence>
<dbReference type="OrthoDB" id="7410546at2"/>
<protein>
    <submittedName>
        <fullName evidence="2">Uncharacterized protein</fullName>
    </submittedName>
</protein>
<gene>
    <name evidence="2" type="ORF">D2V07_00250</name>
</gene>
<comment type="caution">
    <text evidence="2">The sequence shown here is derived from an EMBL/GenBank/DDBJ whole genome shotgun (WGS) entry which is preliminary data.</text>
</comment>
<evidence type="ECO:0000313" key="3">
    <source>
        <dbReference type="Proteomes" id="UP000286576"/>
    </source>
</evidence>
<name>A0A418NVW7_9SPHN</name>
<dbReference type="RefSeq" id="WP_119584025.1">
    <property type="nucleotide sequence ID" value="NZ_CAWODQ010000001.1"/>
</dbReference>
<reference evidence="2 3" key="1">
    <citation type="submission" date="2018-08" db="EMBL/GenBank/DDBJ databases">
        <title>Erythrobacter zhengii sp.nov., a bacterium isolated from deep-sea sediment.</title>
        <authorList>
            <person name="Fang C."/>
            <person name="Wu Y.-H."/>
            <person name="Sun C."/>
            <person name="Wang H."/>
            <person name="Cheng H."/>
            <person name="Meng F.-X."/>
            <person name="Wang C.-S."/>
            <person name="Xu X.-W."/>
        </authorList>
    </citation>
    <scope>NUCLEOTIDE SEQUENCE [LARGE SCALE GENOMIC DNA]</scope>
    <source>
        <strain evidence="2 3">V18</strain>
    </source>
</reference>
<feature type="chain" id="PRO_5019007618" evidence="1">
    <location>
        <begin position="21"/>
        <end position="126"/>
    </location>
</feature>
<evidence type="ECO:0000313" key="2">
    <source>
        <dbReference type="EMBL" id="RIV88748.1"/>
    </source>
</evidence>